<reference evidence="3" key="2">
    <citation type="submission" date="2020-11" db="EMBL/GenBank/DDBJ databases">
        <authorList>
            <consortium name="NCBI Pathogen Detection Project"/>
        </authorList>
    </citation>
    <scope>NUCLEOTIDE SEQUENCE</scope>
    <source>
        <strain evidence="3">YDC697-2</strain>
    </source>
</reference>
<evidence type="ECO:0000259" key="2">
    <source>
        <dbReference type="Pfam" id="PF03313"/>
    </source>
</evidence>
<reference evidence="3" key="1">
    <citation type="journal article" date="2018" name="Genome Biol.">
        <title>SKESA: strategic k-mer extension for scrupulous assemblies.</title>
        <authorList>
            <person name="Souvorov A."/>
            <person name="Agarwala R."/>
            <person name="Lipman D.J."/>
        </authorList>
    </citation>
    <scope>NUCLEOTIDE SEQUENCE</scope>
    <source>
        <strain evidence="3">YDC697-2</strain>
    </source>
</reference>
<comment type="caution">
    <text evidence="3">The sequence shown here is derived from an EMBL/GenBank/DDBJ whole genome shotgun (WGS) entry which is preliminary data.</text>
</comment>
<sequence length="437" mass="45370">MSETIKNPLWSRFIRAVQEEVKPALGCTEPVSLALAAAVAASELKGSVERIDAWVSPNLMKNGLGVTVPGTGMVGLPIAAALGALGGDPGAGLEVLKDASAQAIADAKAMLKAGKVSVMLQQPCDDILFSRAKVYSHDGWACVTIVGGHTHIVRIETHNGVKFSQQASASGETQESPLAVLSETSLEEILAFVNTVPFNAIRFILDAARLNGALSQEGLRGNWGLHIGATMEKQCARGLLANDLSTAILIRTSAASDARMGGATLPAMSNSGSGNQGITATVPVMVVAEHFGADEEKLARALMLSHLSAIYIHHQLPRLSALCAATTAAMGAAAGMAWLVDEGRYSTISMAISSMIGDVSGMICDGASNSCAMKVSTSASAAWKAVLMALDDTSVTGNEGIVAHNVEQSIANLCALACHSMQQTDKQIIEIMARKAH</sequence>
<dbReference type="GeneID" id="92974956"/>
<dbReference type="AlphaFoldDB" id="A0A8H9TUQ1"/>
<dbReference type="OrthoDB" id="41906at2"/>
<dbReference type="InterPro" id="IPR021144">
    <property type="entry name" value="UPF0597"/>
</dbReference>
<dbReference type="RefSeq" id="WP_042325224.1">
    <property type="nucleotide sequence ID" value="NZ_CABMNX010000001.1"/>
</dbReference>
<dbReference type="PIRSF" id="PIRSF006054">
    <property type="entry name" value="UCP006054"/>
    <property type="match status" value="1"/>
</dbReference>
<proteinExistence type="inferred from homology"/>
<evidence type="ECO:0000256" key="1">
    <source>
        <dbReference type="HAMAP-Rule" id="MF_01845"/>
    </source>
</evidence>
<comment type="similarity">
    <text evidence="1">Belongs to the UPF0597 family.</text>
</comment>
<organism evidence="3">
    <name type="scientific">Citrobacter farmeri</name>
    <dbReference type="NCBI Taxonomy" id="67824"/>
    <lineage>
        <taxon>Bacteria</taxon>
        <taxon>Pseudomonadati</taxon>
        <taxon>Pseudomonadota</taxon>
        <taxon>Gammaproteobacteria</taxon>
        <taxon>Enterobacterales</taxon>
        <taxon>Enterobacteriaceae</taxon>
        <taxon>Citrobacter</taxon>
    </lineage>
</organism>
<dbReference type="HAMAP" id="MF_01845">
    <property type="entry name" value="UPF0597"/>
    <property type="match status" value="1"/>
</dbReference>
<gene>
    <name evidence="3" type="ORF">I8Y00_001349</name>
</gene>
<dbReference type="GO" id="GO:0019450">
    <property type="term" value="P:L-cysteine catabolic process to pyruvate"/>
    <property type="evidence" value="ECO:0007669"/>
    <property type="project" value="TreeGrafter"/>
</dbReference>
<name>A0A8H9TUQ1_9ENTR</name>
<dbReference type="InterPro" id="IPR005130">
    <property type="entry name" value="Ser_deHydtase-like_asu"/>
</dbReference>
<dbReference type="GO" id="GO:0080146">
    <property type="term" value="F:L-cysteine desulfhydrase activity"/>
    <property type="evidence" value="ECO:0007669"/>
    <property type="project" value="TreeGrafter"/>
</dbReference>
<dbReference type="EMBL" id="DACSDU010000004">
    <property type="protein sequence ID" value="HAT1585028.1"/>
    <property type="molecule type" value="Genomic_DNA"/>
</dbReference>
<dbReference type="Pfam" id="PF03313">
    <property type="entry name" value="SDH_alpha"/>
    <property type="match status" value="1"/>
</dbReference>
<accession>A0A8H9TUQ1</accession>
<feature type="domain" description="Serine dehydratase-like alpha subunit" evidence="2">
    <location>
        <begin position="144"/>
        <end position="429"/>
    </location>
</feature>
<dbReference type="PANTHER" id="PTHR30501:SF2">
    <property type="entry name" value="UPF0597 PROTEIN YHAM"/>
    <property type="match status" value="1"/>
</dbReference>
<evidence type="ECO:0000313" key="3">
    <source>
        <dbReference type="EMBL" id="HAT1585028.1"/>
    </source>
</evidence>
<protein>
    <recommendedName>
        <fullName evidence="1">UPF0597 protein I8Y00_001349</fullName>
    </recommendedName>
</protein>
<dbReference type="PANTHER" id="PTHR30501">
    <property type="entry name" value="UPF0597 PROTEIN YHAM"/>
    <property type="match status" value="1"/>
</dbReference>
<dbReference type="KEGG" id="cfar:CI104_03180"/>
<dbReference type="Proteomes" id="UP000864563">
    <property type="component" value="Unassembled WGS sequence"/>
</dbReference>